<feature type="domain" description="EAL" evidence="9">
    <location>
        <begin position="463"/>
        <end position="717"/>
    </location>
</feature>
<dbReference type="GO" id="GO:0009401">
    <property type="term" value="P:phosphoenolpyruvate-dependent sugar phosphotransferase system"/>
    <property type="evidence" value="ECO:0007669"/>
    <property type="project" value="InterPro"/>
</dbReference>
<evidence type="ECO:0000313" key="11">
    <source>
        <dbReference type="EMBL" id="SBW09410.1"/>
    </source>
</evidence>
<keyword evidence="3" id="KW-1003">Cell membrane</keyword>
<feature type="transmembrane region" description="Helical" evidence="8">
    <location>
        <begin position="326"/>
        <end position="346"/>
    </location>
</feature>
<evidence type="ECO:0000256" key="4">
    <source>
        <dbReference type="ARBA" id="ARBA00022597"/>
    </source>
</evidence>
<evidence type="ECO:0000256" key="3">
    <source>
        <dbReference type="ARBA" id="ARBA00022475"/>
    </source>
</evidence>
<evidence type="ECO:0000256" key="2">
    <source>
        <dbReference type="ARBA" id="ARBA00022448"/>
    </source>
</evidence>
<dbReference type="AlphaFoldDB" id="A0A212KCJ9"/>
<evidence type="ECO:0000256" key="1">
    <source>
        <dbReference type="ARBA" id="ARBA00004651"/>
    </source>
</evidence>
<evidence type="ECO:0000256" key="7">
    <source>
        <dbReference type="ARBA" id="ARBA00023136"/>
    </source>
</evidence>
<dbReference type="InterPro" id="IPR004501">
    <property type="entry name" value="PTS_EIIC_3"/>
</dbReference>
<gene>
    <name evidence="11" type="ORF">KL86DPRO_50161</name>
</gene>
<feature type="transmembrane region" description="Helical" evidence="8">
    <location>
        <begin position="187"/>
        <end position="212"/>
    </location>
</feature>
<keyword evidence="6 8" id="KW-1133">Transmembrane helix</keyword>
<keyword evidence="2" id="KW-0813">Transport</keyword>
<dbReference type="Pfam" id="PF00563">
    <property type="entry name" value="EAL"/>
    <property type="match status" value="1"/>
</dbReference>
<dbReference type="Pfam" id="PF02378">
    <property type="entry name" value="PTS_EIIC"/>
    <property type="match status" value="1"/>
</dbReference>
<dbReference type="NCBIfam" id="TIGR00410">
    <property type="entry name" value="lacE"/>
    <property type="match status" value="1"/>
</dbReference>
<proteinExistence type="predicted"/>
<evidence type="ECO:0000256" key="5">
    <source>
        <dbReference type="ARBA" id="ARBA00022692"/>
    </source>
</evidence>
<feature type="transmembrane region" description="Helical" evidence="8">
    <location>
        <begin position="294"/>
        <end position="314"/>
    </location>
</feature>
<dbReference type="InterPro" id="IPR001633">
    <property type="entry name" value="EAL_dom"/>
</dbReference>
<name>A0A212KCJ9_9DELT</name>
<dbReference type="InterPro" id="IPR003352">
    <property type="entry name" value="PTS_EIIC"/>
</dbReference>
<dbReference type="Gene3D" id="3.20.20.450">
    <property type="entry name" value="EAL domain"/>
    <property type="match status" value="1"/>
</dbReference>
<dbReference type="InterPro" id="IPR051088">
    <property type="entry name" value="PTS_Sugar-EIIC/EIIB"/>
</dbReference>
<organism evidence="11">
    <name type="scientific">uncultured delta proteobacterium</name>
    <dbReference type="NCBI Taxonomy" id="34034"/>
    <lineage>
        <taxon>Bacteria</taxon>
        <taxon>Deltaproteobacteria</taxon>
        <taxon>environmental samples</taxon>
    </lineage>
</organism>
<evidence type="ECO:0000259" key="9">
    <source>
        <dbReference type="PROSITE" id="PS50883"/>
    </source>
</evidence>
<reference evidence="11" key="1">
    <citation type="submission" date="2016-04" db="EMBL/GenBank/DDBJ databases">
        <authorList>
            <person name="Evans L.H."/>
            <person name="Alamgir A."/>
            <person name="Owens N."/>
            <person name="Weber N.D."/>
            <person name="Virtaneva K."/>
            <person name="Barbian K."/>
            <person name="Babar A."/>
            <person name="Rosenke K."/>
        </authorList>
    </citation>
    <scope>NUCLEOTIDE SEQUENCE</scope>
    <source>
        <strain evidence="11">86</strain>
    </source>
</reference>
<dbReference type="InterPro" id="IPR035919">
    <property type="entry name" value="EAL_sf"/>
</dbReference>
<keyword evidence="5 8" id="KW-0812">Transmembrane</keyword>
<evidence type="ECO:0000256" key="6">
    <source>
        <dbReference type="ARBA" id="ARBA00022989"/>
    </source>
</evidence>
<feature type="domain" description="PTS EIIC type-3" evidence="10">
    <location>
        <begin position="13"/>
        <end position="419"/>
    </location>
</feature>
<feature type="transmembrane region" description="Helical" evidence="8">
    <location>
        <begin position="73"/>
        <end position="92"/>
    </location>
</feature>
<dbReference type="SMART" id="SM00052">
    <property type="entry name" value="EAL"/>
    <property type="match status" value="1"/>
</dbReference>
<dbReference type="EMBL" id="FLUQ01000005">
    <property type="protein sequence ID" value="SBW09410.1"/>
    <property type="molecule type" value="Genomic_DNA"/>
</dbReference>
<feature type="transmembrane region" description="Helical" evidence="8">
    <location>
        <begin position="27"/>
        <end position="53"/>
    </location>
</feature>
<dbReference type="CDD" id="cd01948">
    <property type="entry name" value="EAL"/>
    <property type="match status" value="1"/>
</dbReference>
<dbReference type="GO" id="GO:0008982">
    <property type="term" value="F:protein-N(PI)-phosphohistidine-sugar phosphotransferase activity"/>
    <property type="evidence" value="ECO:0007669"/>
    <property type="project" value="InterPro"/>
</dbReference>
<keyword evidence="7 8" id="KW-0472">Membrane</keyword>
<dbReference type="PROSITE" id="PS50883">
    <property type="entry name" value="EAL"/>
    <property type="match status" value="1"/>
</dbReference>
<evidence type="ECO:0000256" key="8">
    <source>
        <dbReference type="SAM" id="Phobius"/>
    </source>
</evidence>
<comment type="subcellular location">
    <subcellularLocation>
        <location evidence="1">Cell membrane</location>
        <topology evidence="1">Multi-pass membrane protein</topology>
    </subcellularLocation>
</comment>
<protein>
    <submittedName>
        <fullName evidence="11">PTS system protein</fullName>
    </submittedName>
</protein>
<feature type="transmembrane region" description="Helical" evidence="8">
    <location>
        <begin position="144"/>
        <end position="167"/>
    </location>
</feature>
<sequence>MVTRASAGLIYFLETRLMPGMEHVSNVPLLVAVRSGLAVTMPLVLLGSLAVLLNSFPLPAYRVFMESVFGPDWRFFGGVIWSSTFAVMSLTMQFSVGTQIAQHYNDENPRNMVSPLIAGLVSFATLLSLIAMESGGLSPRWMGVSGLFVALIVAVTSVKLFLFLYSFPRLRLYLPGGTPDFALPDMFNSLVPAILTVTIFAGGGLIIHALSGTTIHEAFHTLLRRPFDIMGDGFSRGMFYIFSLQSLWFFGIHGANVLDPITHDIYGAAMAANEAAALAGQALPHIMTKPFMDVFVFMGGAGTSISLAFALLLFGETKNQRRLAGISLIPGLFNLNEILLFGLPVILNPVMLVPFVFIPLVLAFISYCAVAWGLVPGTSANVEWTTPVFLNAYLSTGSLSGAVLQLVNLTVGTCLYAPFVLISNRINSRRVDRAFTSLLSRVTTTETQRPNALERGDETGLLARALVPDLEHAFYKEKSIYLEFQPQIAATTGRVSGVEALLRWKHPYYGLIPAPITIALAEGTGLIKPMGLWIFEEACTVREQWLNAGMEDIVLAINVSALQLEENLVKEVVGIMQRHRIPSDILELEVTESTMLGAGTAQSQYLSQLHMLGLRIAIDDFGMGHSSLKYLKQFPVTTVKIDDGISREVVTNPICADIVASITRLCRARGMLCVAEFVENDAQAAVLRTLGVDALQGHIFSPSLAADECFAFIRENNARAAKQENRVRIA</sequence>
<evidence type="ECO:0000259" key="10">
    <source>
        <dbReference type="PROSITE" id="PS51105"/>
    </source>
</evidence>
<dbReference type="GO" id="GO:0005886">
    <property type="term" value="C:plasma membrane"/>
    <property type="evidence" value="ECO:0007669"/>
    <property type="project" value="UniProtKB-SubCell"/>
</dbReference>
<feature type="transmembrane region" description="Helical" evidence="8">
    <location>
        <begin position="112"/>
        <end position="132"/>
    </location>
</feature>
<feature type="transmembrane region" description="Helical" evidence="8">
    <location>
        <begin position="233"/>
        <end position="252"/>
    </location>
</feature>
<accession>A0A212KCJ9</accession>
<dbReference type="SUPFAM" id="SSF141868">
    <property type="entry name" value="EAL domain-like"/>
    <property type="match status" value="1"/>
</dbReference>
<dbReference type="PANTHER" id="PTHR33989:SF4">
    <property type="entry name" value="PTS SYSTEM N,N'-DIACETYLCHITOBIOSE-SPECIFIC EIIC COMPONENT"/>
    <property type="match status" value="1"/>
</dbReference>
<keyword evidence="4" id="KW-0762">Sugar transport</keyword>
<dbReference type="PANTHER" id="PTHR33989">
    <property type="match status" value="1"/>
</dbReference>
<dbReference type="PROSITE" id="PS51105">
    <property type="entry name" value="PTS_EIIC_TYPE_3"/>
    <property type="match status" value="1"/>
</dbReference>
<feature type="transmembrane region" description="Helical" evidence="8">
    <location>
        <begin position="352"/>
        <end position="375"/>
    </location>
</feature>